<evidence type="ECO:0000256" key="4">
    <source>
        <dbReference type="ARBA" id="ARBA00023027"/>
    </source>
</evidence>
<feature type="domain" description="D-isomer specific 2-hydroxyacid dehydrogenase catalytic" evidence="6">
    <location>
        <begin position="12"/>
        <end position="323"/>
    </location>
</feature>
<dbReference type="FunFam" id="3.40.50.720:FF:000203">
    <property type="entry name" value="D-3-phosphoglycerate dehydrogenase (SerA)"/>
    <property type="match status" value="1"/>
</dbReference>
<sequence length="325" mass="35113">MIAQVARPVIGIVDPYHPAAVERLESDPNIDVLHRAKCGFDTIYTNADAIIVRSETQFRRAELGSFQKLKYIVKQGVGVDNIDIDAAKDLGIAVYNTPGLNGEAVAELALALSLGLARRIPEIDRATRNGKTVIRSQTLGRSLFTKTLGIVGMGNIGSALAKKWIGAMEGEVIAFDPYYKGEPWPQLLGEKAKRVDSLQELLREADVVSLHVPLTKSTAKLISAAEFDQMRPNALLINCARGGIVDEDALFHALSEGKIGGAGLDATEIEPPTREHYDRFLNMENIILTPHVGASTVENQARSGLAVVDIVLNLVGGEECGNRLV</sequence>
<dbReference type="Pfam" id="PF00389">
    <property type="entry name" value="2-Hacid_dh"/>
    <property type="match status" value="1"/>
</dbReference>
<dbReference type="GO" id="GO:0051287">
    <property type="term" value="F:NAD binding"/>
    <property type="evidence" value="ECO:0007669"/>
    <property type="project" value="InterPro"/>
</dbReference>
<evidence type="ECO:0008006" key="10">
    <source>
        <dbReference type="Google" id="ProtNLM"/>
    </source>
</evidence>
<dbReference type="EMBL" id="JAVRRJ010000001">
    <property type="protein sequence ID" value="KAK5090404.1"/>
    <property type="molecule type" value="Genomic_DNA"/>
</dbReference>
<evidence type="ECO:0000259" key="6">
    <source>
        <dbReference type="Pfam" id="PF00389"/>
    </source>
</evidence>
<evidence type="ECO:0000313" key="8">
    <source>
        <dbReference type="EMBL" id="KAK5090404.1"/>
    </source>
</evidence>
<dbReference type="Proteomes" id="UP001309876">
    <property type="component" value="Unassembled WGS sequence"/>
</dbReference>
<comment type="caution">
    <text evidence="8">The sequence shown here is derived from an EMBL/GenBank/DDBJ whole genome shotgun (WGS) entry which is preliminary data.</text>
</comment>
<name>A0AAN7TC26_9EURO</name>
<evidence type="ECO:0000259" key="7">
    <source>
        <dbReference type="Pfam" id="PF02826"/>
    </source>
</evidence>
<keyword evidence="9" id="KW-1185">Reference proteome</keyword>
<dbReference type="InterPro" id="IPR036291">
    <property type="entry name" value="NAD(P)-bd_dom_sf"/>
</dbReference>
<dbReference type="PROSITE" id="PS00671">
    <property type="entry name" value="D_2_HYDROXYACID_DH_3"/>
    <property type="match status" value="1"/>
</dbReference>
<evidence type="ECO:0000313" key="9">
    <source>
        <dbReference type="Proteomes" id="UP001309876"/>
    </source>
</evidence>
<comment type="similarity">
    <text evidence="1 5">Belongs to the D-isomer specific 2-hydroxyacid dehydrogenase family.</text>
</comment>
<evidence type="ECO:0000256" key="3">
    <source>
        <dbReference type="ARBA" id="ARBA00023002"/>
    </source>
</evidence>
<gene>
    <name evidence="8" type="ORF">LTR05_000576</name>
</gene>
<evidence type="ECO:0000256" key="5">
    <source>
        <dbReference type="RuleBase" id="RU003719"/>
    </source>
</evidence>
<organism evidence="8 9">
    <name type="scientific">Lithohypha guttulata</name>
    <dbReference type="NCBI Taxonomy" id="1690604"/>
    <lineage>
        <taxon>Eukaryota</taxon>
        <taxon>Fungi</taxon>
        <taxon>Dikarya</taxon>
        <taxon>Ascomycota</taxon>
        <taxon>Pezizomycotina</taxon>
        <taxon>Eurotiomycetes</taxon>
        <taxon>Chaetothyriomycetidae</taxon>
        <taxon>Chaetothyriales</taxon>
        <taxon>Trichomeriaceae</taxon>
        <taxon>Lithohypha</taxon>
    </lineage>
</organism>
<proteinExistence type="inferred from homology"/>
<feature type="domain" description="D-isomer specific 2-hydroxyacid dehydrogenase NAD-binding" evidence="7">
    <location>
        <begin position="110"/>
        <end position="293"/>
    </location>
</feature>
<dbReference type="PANTHER" id="PTHR42789">
    <property type="entry name" value="D-ISOMER SPECIFIC 2-HYDROXYACID DEHYDROGENASE FAMILY PROTEIN (AFU_ORTHOLOGUE AFUA_6G10090)"/>
    <property type="match status" value="1"/>
</dbReference>
<dbReference type="SUPFAM" id="SSF52283">
    <property type="entry name" value="Formate/glycerate dehydrogenase catalytic domain-like"/>
    <property type="match status" value="1"/>
</dbReference>
<keyword evidence="4" id="KW-0520">NAD</keyword>
<accession>A0AAN7TC26</accession>
<keyword evidence="2" id="KW-0028">Amino-acid biosynthesis</keyword>
<dbReference type="PROSITE" id="PS00670">
    <property type="entry name" value="D_2_HYDROXYACID_DH_2"/>
    <property type="match status" value="1"/>
</dbReference>
<dbReference type="GO" id="GO:0008652">
    <property type="term" value="P:amino acid biosynthetic process"/>
    <property type="evidence" value="ECO:0007669"/>
    <property type="project" value="UniProtKB-KW"/>
</dbReference>
<keyword evidence="3 5" id="KW-0560">Oxidoreductase</keyword>
<dbReference type="PANTHER" id="PTHR42789:SF1">
    <property type="entry name" value="D-ISOMER SPECIFIC 2-HYDROXYACID DEHYDROGENASE FAMILY PROTEIN (AFU_ORTHOLOGUE AFUA_6G10090)"/>
    <property type="match status" value="1"/>
</dbReference>
<dbReference type="AlphaFoldDB" id="A0AAN7TC26"/>
<dbReference type="InterPro" id="IPR050857">
    <property type="entry name" value="D-2-hydroxyacid_DH"/>
</dbReference>
<dbReference type="InterPro" id="IPR029753">
    <property type="entry name" value="D-isomer_DH_CS"/>
</dbReference>
<dbReference type="InterPro" id="IPR006140">
    <property type="entry name" value="D-isomer_DH_NAD-bd"/>
</dbReference>
<dbReference type="SUPFAM" id="SSF51735">
    <property type="entry name" value="NAD(P)-binding Rossmann-fold domains"/>
    <property type="match status" value="1"/>
</dbReference>
<dbReference type="InterPro" id="IPR029752">
    <property type="entry name" value="D-isomer_DH_CS1"/>
</dbReference>
<dbReference type="GO" id="GO:0016616">
    <property type="term" value="F:oxidoreductase activity, acting on the CH-OH group of donors, NAD or NADP as acceptor"/>
    <property type="evidence" value="ECO:0007669"/>
    <property type="project" value="InterPro"/>
</dbReference>
<evidence type="ECO:0000256" key="1">
    <source>
        <dbReference type="ARBA" id="ARBA00005854"/>
    </source>
</evidence>
<dbReference type="Pfam" id="PF02826">
    <property type="entry name" value="2-Hacid_dh_C"/>
    <property type="match status" value="1"/>
</dbReference>
<dbReference type="Gene3D" id="3.40.50.720">
    <property type="entry name" value="NAD(P)-binding Rossmann-like Domain"/>
    <property type="match status" value="2"/>
</dbReference>
<dbReference type="PROSITE" id="PS00065">
    <property type="entry name" value="D_2_HYDROXYACID_DH_1"/>
    <property type="match status" value="1"/>
</dbReference>
<protein>
    <recommendedName>
        <fullName evidence="10">D-3-phosphoglycerate dehydrogenase</fullName>
    </recommendedName>
</protein>
<dbReference type="InterPro" id="IPR006139">
    <property type="entry name" value="D-isomer_2_OHA_DH_cat_dom"/>
</dbReference>
<evidence type="ECO:0000256" key="2">
    <source>
        <dbReference type="ARBA" id="ARBA00022605"/>
    </source>
</evidence>
<reference evidence="8 9" key="1">
    <citation type="submission" date="2023-08" db="EMBL/GenBank/DDBJ databases">
        <title>Black Yeasts Isolated from many extreme environments.</title>
        <authorList>
            <person name="Coleine C."/>
            <person name="Stajich J.E."/>
            <person name="Selbmann L."/>
        </authorList>
    </citation>
    <scope>NUCLEOTIDE SEQUENCE [LARGE SCALE GENOMIC DNA]</scope>
    <source>
        <strain evidence="8 9">CCFEE 5910</strain>
    </source>
</reference>